<name>W2MRW5_PHYNI</name>
<dbReference type="Proteomes" id="UP000054532">
    <property type="component" value="Unassembled WGS sequence"/>
</dbReference>
<dbReference type="InterPro" id="IPR029526">
    <property type="entry name" value="PGBD"/>
</dbReference>
<reference evidence="4" key="1">
    <citation type="submission" date="2013-11" db="EMBL/GenBank/DDBJ databases">
        <title>The Genome Sequence of Phytophthora parasitica IAC_01/95.</title>
        <authorList>
            <consortium name="The Broad Institute Genomics Platform"/>
            <person name="Russ C."/>
            <person name="Tyler B."/>
            <person name="Panabieres F."/>
            <person name="Shan W."/>
            <person name="Tripathy S."/>
            <person name="Grunwald N."/>
            <person name="Machado M."/>
            <person name="Johnson C.S."/>
            <person name="Arredondo F."/>
            <person name="Hong C."/>
            <person name="Coffey M."/>
            <person name="Young S.K."/>
            <person name="Zeng Q."/>
            <person name="Gargeya S."/>
            <person name="Fitzgerald M."/>
            <person name="Abouelleil A."/>
            <person name="Alvarado L."/>
            <person name="Chapman S.B."/>
            <person name="Gainer-Dewar J."/>
            <person name="Goldberg J."/>
            <person name="Griggs A."/>
            <person name="Gujja S."/>
            <person name="Hansen M."/>
            <person name="Howarth C."/>
            <person name="Imamovic A."/>
            <person name="Ireland A."/>
            <person name="Larimer J."/>
            <person name="McCowan C."/>
            <person name="Murphy C."/>
            <person name="Pearson M."/>
            <person name="Poon T.W."/>
            <person name="Priest M."/>
            <person name="Roberts A."/>
            <person name="Saif S."/>
            <person name="Shea T."/>
            <person name="Sykes S."/>
            <person name="Wortman J."/>
            <person name="Nusbaum C."/>
            <person name="Birren B."/>
        </authorList>
    </citation>
    <scope>NUCLEOTIDE SEQUENCE [LARGE SCALE GENOMIC DNA]</scope>
    <source>
        <strain evidence="4">IAC_01/95</strain>
    </source>
</reference>
<feature type="region of interest" description="Disordered" evidence="1">
    <location>
        <begin position="139"/>
        <end position="193"/>
    </location>
</feature>
<evidence type="ECO:0000256" key="2">
    <source>
        <dbReference type="SAM" id="Phobius"/>
    </source>
</evidence>
<feature type="compositionally biased region" description="Low complexity" evidence="1">
    <location>
        <begin position="143"/>
        <end position="153"/>
    </location>
</feature>
<keyword evidence="2" id="KW-0812">Transmembrane</keyword>
<sequence length="658" mass="73793">MDDWVDPKAFRKLWNKLIKSRWKARQPTVLEVDYTFVKPGVVGKLRKYQRNADNFIGKSCKMKLQSSYTICAYAVGPKELWKYATREGLVTDALQHDAAPPPKKPPMGKLAAYAAAKQRAKNLQPMPGVVRTANAEAATEQGATVTSTTAAATEQGAAVTSRITTATEQEGVMGGRSSTATSRKQGEFHEEPTDDINVAVESFAYGAESEDDEETFDEAGNDEEEYADEEESDPVFDDESGVFQQDDAAMRGLGESGWKIYDQDHCADLSLGGADLYTGRWGITKSTAAHKPIREHEILHVLGLLVARTLCGHTDDLAKHWTVSEDGAVPRGTFGRYTKRERFRTITWFLHFTSTGSEGGTTDKAFKICSVLQVIEKTFRRGFQLGPRVSFDEGTISNRSQYNPIRVYNKEKPHKYGTKYYMTCCAATGYCARVEVYLGAEPDKKKNNFYISSALALALLPMGLYYVGTQRADRLGWPKALMFKQKRRPQYMPRGAYRIAHGKEYPALAATAWMDSAPVHMIATGCSTVLTHVARKDKRTGLSRRCSALSWLQIIIRLFLAFVDMATVNGFILHRIVMKQKRERVPSHAEYMRRLQVELLAVTAVGFRSNRYCEDLVNTPLQSQEHVLRSTKELYEAKSGRRKGDKKHRKVLCKVFSA</sequence>
<keyword evidence="2" id="KW-0472">Membrane</keyword>
<evidence type="ECO:0000313" key="4">
    <source>
        <dbReference type="EMBL" id="ETM38234.1"/>
    </source>
</evidence>
<evidence type="ECO:0000259" key="3">
    <source>
        <dbReference type="Pfam" id="PF13843"/>
    </source>
</evidence>
<feature type="domain" description="PiggyBac transposable element-derived protein" evidence="3">
    <location>
        <begin position="289"/>
        <end position="445"/>
    </location>
</feature>
<dbReference type="PANTHER" id="PTHR46599:SF3">
    <property type="entry name" value="PIGGYBAC TRANSPOSABLE ELEMENT-DERIVED PROTEIN 4"/>
    <property type="match status" value="1"/>
</dbReference>
<feature type="transmembrane region" description="Helical" evidence="2">
    <location>
        <begin position="551"/>
        <end position="573"/>
    </location>
</feature>
<evidence type="ECO:0000256" key="1">
    <source>
        <dbReference type="SAM" id="MobiDB-lite"/>
    </source>
</evidence>
<dbReference type="Pfam" id="PF13843">
    <property type="entry name" value="DDE_Tnp_1_7"/>
    <property type="match status" value="1"/>
</dbReference>
<protein>
    <recommendedName>
        <fullName evidence="3">PiggyBac transposable element-derived protein domain-containing protein</fullName>
    </recommendedName>
</protein>
<feature type="region of interest" description="Disordered" evidence="1">
    <location>
        <begin position="207"/>
        <end position="239"/>
    </location>
</feature>
<accession>W2MRW5</accession>
<dbReference type="VEuPathDB" id="FungiDB:PPTG_15591"/>
<dbReference type="AlphaFoldDB" id="W2MRW5"/>
<organism evidence="4">
    <name type="scientific">Phytophthora nicotianae</name>
    <name type="common">Potato buckeye rot agent</name>
    <name type="synonym">Phytophthora parasitica</name>
    <dbReference type="NCBI Taxonomy" id="4792"/>
    <lineage>
        <taxon>Eukaryota</taxon>
        <taxon>Sar</taxon>
        <taxon>Stramenopiles</taxon>
        <taxon>Oomycota</taxon>
        <taxon>Peronosporomycetes</taxon>
        <taxon>Peronosporales</taxon>
        <taxon>Peronosporaceae</taxon>
        <taxon>Phytophthora</taxon>
    </lineage>
</organism>
<gene>
    <name evidence="4" type="ORF">L914_15403</name>
</gene>
<feature type="compositionally biased region" description="Acidic residues" evidence="1">
    <location>
        <begin position="208"/>
        <end position="239"/>
    </location>
</feature>
<keyword evidence="2" id="KW-1133">Transmembrane helix</keyword>
<dbReference type="PANTHER" id="PTHR46599">
    <property type="entry name" value="PIGGYBAC TRANSPOSABLE ELEMENT-DERIVED PROTEIN 4"/>
    <property type="match status" value="1"/>
</dbReference>
<dbReference type="EMBL" id="KI694910">
    <property type="protein sequence ID" value="ETM38234.1"/>
    <property type="molecule type" value="Genomic_DNA"/>
</dbReference>
<proteinExistence type="predicted"/>